<dbReference type="GO" id="GO:0005856">
    <property type="term" value="C:cytoskeleton"/>
    <property type="evidence" value="ECO:0007669"/>
    <property type="project" value="UniProtKB-ARBA"/>
</dbReference>
<evidence type="ECO:0000256" key="1">
    <source>
        <dbReference type="ARBA" id="ARBA00023054"/>
    </source>
</evidence>
<sequence length="465" mass="55069">MSVTENYNISNKSILPPIKSTIFDTSHENPFKVPPDEEILNVKEMKNRAREVKVSEMNQPIWEKGLKFNRAGALRKIEEVDSENTPHDEKITVAEAAHAALVTDRVRTRENIYKTIEKKREMFLLQMMIDTKKEEIKKLEQFALLREYGLKNSEDMLMEDMTSFNNYWDKCKHDSHEAMKEAKKLNKEKVELTHVINTLTEEIQQLNTQIQKHEDSLEECTKYKVFLDKLVPKDHGDSKFSDTEQLMEILHAMVEQNLLLMLNIQELEQNLEQSKHELEKLEKGTDEKLDKLMQEKQNYDKLIEEKERRCQQLDGRLKKNKHNERSGSPILVKLENTIRDVLGLTPDEGQQGCFSLLGEMELRLDLYLRIYKEFLEVDPNYTRNIVDQLEKDRREQSRNKALEAETKNNLEKVRKYNERSHNPKNRKIGRMSNKKSKLPEKKIKKKVIETPQEEKDRREFLEDED</sequence>
<accession>A0A1R2D1N6</accession>
<evidence type="ECO:0000256" key="3">
    <source>
        <dbReference type="SAM" id="MobiDB-lite"/>
    </source>
</evidence>
<proteinExistence type="predicted"/>
<dbReference type="PANTHER" id="PTHR21683:SF3">
    <property type="entry name" value="CILIA AND FLAGELLA ASSOCIATED PROTEIN 100"/>
    <property type="match status" value="1"/>
</dbReference>
<evidence type="ECO:0000313" key="6">
    <source>
        <dbReference type="Proteomes" id="UP000187209"/>
    </source>
</evidence>
<feature type="region of interest" description="Disordered" evidence="3">
    <location>
        <begin position="392"/>
        <end position="465"/>
    </location>
</feature>
<dbReference type="EMBL" id="MPUH01000016">
    <property type="protein sequence ID" value="OMJ95126.1"/>
    <property type="molecule type" value="Genomic_DNA"/>
</dbReference>
<feature type="compositionally biased region" description="Basic residues" evidence="3">
    <location>
        <begin position="422"/>
        <end position="436"/>
    </location>
</feature>
<dbReference type="Proteomes" id="UP000187209">
    <property type="component" value="Unassembled WGS sequence"/>
</dbReference>
<evidence type="ECO:0000259" key="4">
    <source>
        <dbReference type="Pfam" id="PF13863"/>
    </source>
</evidence>
<dbReference type="PANTHER" id="PTHR21683">
    <property type="entry name" value="COILED-COIL DOMAIN-CONTAINING PROTEIN 42 LIKE-2-LIKE-RELATED"/>
    <property type="match status" value="1"/>
</dbReference>
<feature type="domain" description="DUF4200" evidence="4">
    <location>
        <begin position="116"/>
        <end position="233"/>
    </location>
</feature>
<evidence type="ECO:0000256" key="2">
    <source>
        <dbReference type="SAM" id="Coils"/>
    </source>
</evidence>
<evidence type="ECO:0000313" key="5">
    <source>
        <dbReference type="EMBL" id="OMJ95126.1"/>
    </source>
</evidence>
<feature type="coiled-coil region" evidence="2">
    <location>
        <begin position="182"/>
        <end position="223"/>
    </location>
</feature>
<dbReference type="Pfam" id="PF13863">
    <property type="entry name" value="DUF4200"/>
    <property type="match status" value="1"/>
</dbReference>
<organism evidence="5 6">
    <name type="scientific">Stentor coeruleus</name>
    <dbReference type="NCBI Taxonomy" id="5963"/>
    <lineage>
        <taxon>Eukaryota</taxon>
        <taxon>Sar</taxon>
        <taxon>Alveolata</taxon>
        <taxon>Ciliophora</taxon>
        <taxon>Postciliodesmatophora</taxon>
        <taxon>Heterotrichea</taxon>
        <taxon>Heterotrichida</taxon>
        <taxon>Stentoridae</taxon>
        <taxon>Stentor</taxon>
    </lineage>
</organism>
<feature type="coiled-coil region" evidence="2">
    <location>
        <begin position="257"/>
        <end position="323"/>
    </location>
</feature>
<reference evidence="5 6" key="1">
    <citation type="submission" date="2016-11" db="EMBL/GenBank/DDBJ databases">
        <title>The macronuclear genome of Stentor coeruleus: a giant cell with tiny introns.</title>
        <authorList>
            <person name="Slabodnick M."/>
            <person name="Ruby J.G."/>
            <person name="Reiff S.B."/>
            <person name="Swart E.C."/>
            <person name="Gosai S."/>
            <person name="Prabakaran S."/>
            <person name="Witkowska E."/>
            <person name="Larue G.E."/>
            <person name="Fisher S."/>
            <person name="Freeman R.M."/>
            <person name="Gunawardena J."/>
            <person name="Chu W."/>
            <person name="Stover N.A."/>
            <person name="Gregory B.D."/>
            <person name="Nowacki M."/>
            <person name="Derisi J."/>
            <person name="Roy S.W."/>
            <person name="Marshall W.F."/>
            <person name="Sood P."/>
        </authorList>
    </citation>
    <scope>NUCLEOTIDE SEQUENCE [LARGE SCALE GENOMIC DNA]</scope>
    <source>
        <strain evidence="5">WM001</strain>
    </source>
</reference>
<dbReference type="InterPro" id="IPR051147">
    <property type="entry name" value="CFAP_domain-containing"/>
</dbReference>
<feature type="compositionally biased region" description="Basic and acidic residues" evidence="3">
    <location>
        <begin position="392"/>
        <end position="421"/>
    </location>
</feature>
<feature type="compositionally biased region" description="Basic and acidic residues" evidence="3">
    <location>
        <begin position="437"/>
        <end position="465"/>
    </location>
</feature>
<dbReference type="OrthoDB" id="298534at2759"/>
<name>A0A1R2D1N6_9CILI</name>
<keyword evidence="1 2" id="KW-0175">Coiled coil</keyword>
<protein>
    <recommendedName>
        <fullName evidence="4">DUF4200 domain-containing protein</fullName>
    </recommendedName>
</protein>
<dbReference type="InterPro" id="IPR025252">
    <property type="entry name" value="DUF4200"/>
</dbReference>
<keyword evidence="6" id="KW-1185">Reference proteome</keyword>
<comment type="caution">
    <text evidence="5">The sequence shown here is derived from an EMBL/GenBank/DDBJ whole genome shotgun (WGS) entry which is preliminary data.</text>
</comment>
<dbReference type="AlphaFoldDB" id="A0A1R2D1N6"/>
<gene>
    <name evidence="5" type="ORF">SteCoe_1488</name>
</gene>